<dbReference type="PROSITE" id="PS51425">
    <property type="entry name" value="SCD"/>
    <property type="match status" value="1"/>
</dbReference>
<evidence type="ECO:0000259" key="1">
    <source>
        <dbReference type="PROSITE" id="PS51425"/>
    </source>
</evidence>
<organism evidence="2 3">
    <name type="scientific">Nosema granulosis</name>
    <dbReference type="NCBI Taxonomy" id="83296"/>
    <lineage>
        <taxon>Eukaryota</taxon>
        <taxon>Fungi</taxon>
        <taxon>Fungi incertae sedis</taxon>
        <taxon>Microsporidia</taxon>
        <taxon>Nosematidae</taxon>
        <taxon>Nosema</taxon>
    </lineage>
</organism>
<evidence type="ECO:0000313" key="3">
    <source>
        <dbReference type="Proteomes" id="UP000740883"/>
    </source>
</evidence>
<dbReference type="GO" id="GO:0007062">
    <property type="term" value="P:sister chromatid cohesion"/>
    <property type="evidence" value="ECO:0007669"/>
    <property type="project" value="TreeGrafter"/>
</dbReference>
<protein>
    <submittedName>
        <fullName evidence="2">Cohesin subunit scc-3</fullName>
    </submittedName>
</protein>
<dbReference type="PANTHER" id="PTHR11199">
    <property type="entry name" value="STROMAL ANTIGEN"/>
    <property type="match status" value="1"/>
</dbReference>
<dbReference type="GO" id="GO:0000785">
    <property type="term" value="C:chromatin"/>
    <property type="evidence" value="ECO:0007669"/>
    <property type="project" value="TreeGrafter"/>
</dbReference>
<dbReference type="AlphaFoldDB" id="A0A9P6L044"/>
<dbReference type="GO" id="GO:0005634">
    <property type="term" value="C:nucleus"/>
    <property type="evidence" value="ECO:0007669"/>
    <property type="project" value="TreeGrafter"/>
</dbReference>
<feature type="domain" description="SCD" evidence="1">
    <location>
        <begin position="109"/>
        <end position="191"/>
    </location>
</feature>
<dbReference type="GO" id="GO:0008278">
    <property type="term" value="C:cohesin complex"/>
    <property type="evidence" value="ECO:0007669"/>
    <property type="project" value="TreeGrafter"/>
</dbReference>
<evidence type="ECO:0000313" key="2">
    <source>
        <dbReference type="EMBL" id="KAF9764690.1"/>
    </source>
</evidence>
<dbReference type="InterPro" id="IPR011989">
    <property type="entry name" value="ARM-like"/>
</dbReference>
<proteinExistence type="predicted"/>
<dbReference type="InterPro" id="IPR016024">
    <property type="entry name" value="ARM-type_fold"/>
</dbReference>
<sequence>MEKIEADECPLDIYTPEMIIENLKSKEECTEDILELIKKVQPNPIKLKKLSKIFTSLTNCDHIGITEVTRSKNRNLRLISTYLIFSKMCEWCKEGHDYETVSALYREVFLVRYRDVDPNIRALCVEFIGDWITISPNVFCTNNYLKYLGMYLNDKADIVRKKAVCGLVKLVEKKLDLQETISKNIKRIVEVGTVDKNTLVREEAKRLVLMAYNSGYISKEFVYQILKEDFRDNKLLNLALWNILKYEKEGNLQSSWKRKNYKFENESICGYYEGLHEIFKETSSTLKKDEEGASQGILKRLIFDKQDVEHLVQFTIKSYEENGRCCGEESNCYLKIIRLEKIKASQALCLFEAFKDEIKNIEIITEIVQEIPLESFKEEVEATIRLIELYFSYGFSNRHKLKDSPSIKKILEGFFALMKFLEVEFQSTVNIFIEQAQKDLFLRFFCVRFFDLSKFVEDEDFAETKLFASLWSTINKDYHFVDTMKLSKHVDLREVCELLLFINSKGGGMEYEEVCYDTETSLRRIFTKTKAYVKENINLLVNQESISYFLRFNEENVLTETVHLLFEVIQADTLKVVISKLKNRTNLVEEFFVYLDTDNKPDSSINISSIMNCTTNILSNIGESLLSETEKNLEGKNRGGCNIVDKGTDKGTVGKNLVEISKILGGKSKALKDGVVFKALKNIVEKKRVDLLDSVCVNFVSHLNANECIVLDSKLDACKLKNLLSKKIRGPVENLSSVMSENTTYL</sequence>
<dbReference type="GO" id="GO:0003682">
    <property type="term" value="F:chromatin binding"/>
    <property type="evidence" value="ECO:0007669"/>
    <property type="project" value="TreeGrafter"/>
</dbReference>
<dbReference type="EMBL" id="SBJO01000012">
    <property type="protein sequence ID" value="KAF9764690.1"/>
    <property type="molecule type" value="Genomic_DNA"/>
</dbReference>
<gene>
    <name evidence="2" type="primary">scc-3</name>
    <name evidence="2" type="ORF">NGRA_0342</name>
</gene>
<dbReference type="OrthoDB" id="2190075at2759"/>
<accession>A0A9P6L044</accession>
<dbReference type="SUPFAM" id="SSF48371">
    <property type="entry name" value="ARM repeat"/>
    <property type="match status" value="1"/>
</dbReference>
<keyword evidence="3" id="KW-1185">Reference proteome</keyword>
<dbReference type="Proteomes" id="UP000740883">
    <property type="component" value="Unassembled WGS sequence"/>
</dbReference>
<comment type="caution">
    <text evidence="2">The sequence shown here is derived from an EMBL/GenBank/DDBJ whole genome shotgun (WGS) entry which is preliminary data.</text>
</comment>
<name>A0A9P6L044_9MICR</name>
<dbReference type="InterPro" id="IPR020839">
    <property type="entry name" value="SCD"/>
</dbReference>
<dbReference type="Pfam" id="PF21581">
    <property type="entry name" value="SCD"/>
    <property type="match status" value="1"/>
</dbReference>
<dbReference type="Gene3D" id="1.25.10.10">
    <property type="entry name" value="Leucine-rich Repeat Variant"/>
    <property type="match status" value="1"/>
</dbReference>
<dbReference type="InterPro" id="IPR039662">
    <property type="entry name" value="Cohesin_Scc3/SA"/>
</dbReference>
<dbReference type="PANTHER" id="PTHR11199:SF0">
    <property type="entry name" value="LD34181P-RELATED"/>
    <property type="match status" value="1"/>
</dbReference>
<reference evidence="2 3" key="1">
    <citation type="journal article" date="2020" name="Genome Biol. Evol.">
        <title>Comparative genomics of strictly vertically transmitted, feminizing microsporidia endosymbionts of amphipod crustaceans.</title>
        <authorList>
            <person name="Cormier A."/>
            <person name="Chebbi M.A."/>
            <person name="Giraud I."/>
            <person name="Wattier R."/>
            <person name="Teixeira M."/>
            <person name="Gilbert C."/>
            <person name="Rigaud T."/>
            <person name="Cordaux R."/>
        </authorList>
    </citation>
    <scope>NUCLEOTIDE SEQUENCE [LARGE SCALE GENOMIC DNA]</scope>
    <source>
        <strain evidence="2 3">Ou3-Ou53</strain>
    </source>
</reference>